<feature type="region of interest" description="Disordered" evidence="1">
    <location>
        <begin position="779"/>
        <end position="802"/>
    </location>
</feature>
<feature type="region of interest" description="Disordered" evidence="1">
    <location>
        <begin position="556"/>
        <end position="579"/>
    </location>
</feature>
<feature type="compositionally biased region" description="Basic and acidic residues" evidence="1">
    <location>
        <begin position="425"/>
        <end position="450"/>
    </location>
</feature>
<sequence>MIGRADIEGSKSNVAMNAWLPQASYPCGNFSDTSSFKFRRSKGSIGHAFTVRIRTGNQNQTSFYPFVPHEISVLVELILGHLRYLLTDVPPQPNSPPDNVFRPDRPAEASLGSKKRGIAPPPIHGISKITLKVVVFHFRLSAPTYPTPLKSFHKVGLESSSTGSSFPADSAKPVPLAVVSLDSRQGQWESLGFPLSVPVLSRCSVRRPGKTAETIVPNLSPGRHAATRSRRGSSSSSPPTADGFGTGTPVPSPQSQSFSRGYGSILPTSLAYIVPSTRGCSPWRPDAVMSTTGRGWHSVLPDFQGPPGAHRTPRDVRCSSSRWTLPPAEPFPGSAPTAAPPGLAPQVLQRPPRPPTHRGPGTCPDGRVCSHSNPSQKIKVGRRCNPQGDPANQLPYALRVYWPVDSHTCQTPWSVFQDGPNGEPAGRRQEHADAEARQEARAAHHDRDDDVSAGMTTARAWAAVAIRVGPRPESIGGPAHHRSTSDRGASPAPIRFPPDNFKHSLTLFSKSFSSFPRGTCLLSVSRPYLALDGIYRPIGAAFPNNPTRRQRLVVRQGPGTTGLSPSPAPPSRGLGPGPPLRTLLQTTIRTPRDVRFSSWALPGSLAVTKGILAHGRPTSATKRDPAPLARRGRLGATVRDTQADVPSAEWRRAQLAFKDSMIHGILQFTPNVDAGTHIVSEAAGDALWFQFLGTFRAGVRFTDEVATVASNGLWPDGRHGVPPTVWGRKAAKPLAPCGYHAFSGRSAGAGFDNDPSAGSPTETLLRLLLPLNDKVQWTSRDVAGSEPPTSPRSEHFTGPFNR</sequence>
<dbReference type="AlphaFoldDB" id="A0A2N9IKI0"/>
<feature type="region of interest" description="Disordered" evidence="1">
    <location>
        <begin position="416"/>
        <end position="451"/>
    </location>
</feature>
<reference evidence="2" key="1">
    <citation type="submission" date="2018-02" db="EMBL/GenBank/DDBJ databases">
        <authorList>
            <person name="Cohen D.B."/>
            <person name="Kent A.D."/>
        </authorList>
    </citation>
    <scope>NUCLEOTIDE SEQUENCE</scope>
</reference>
<evidence type="ECO:0000256" key="1">
    <source>
        <dbReference type="SAM" id="MobiDB-lite"/>
    </source>
</evidence>
<organism evidence="2">
    <name type="scientific">Fagus sylvatica</name>
    <name type="common">Beechnut</name>
    <dbReference type="NCBI Taxonomy" id="28930"/>
    <lineage>
        <taxon>Eukaryota</taxon>
        <taxon>Viridiplantae</taxon>
        <taxon>Streptophyta</taxon>
        <taxon>Embryophyta</taxon>
        <taxon>Tracheophyta</taxon>
        <taxon>Spermatophyta</taxon>
        <taxon>Magnoliopsida</taxon>
        <taxon>eudicotyledons</taxon>
        <taxon>Gunneridae</taxon>
        <taxon>Pentapetalae</taxon>
        <taxon>rosids</taxon>
        <taxon>fabids</taxon>
        <taxon>Fagales</taxon>
        <taxon>Fagaceae</taxon>
        <taxon>Fagus</taxon>
    </lineage>
</organism>
<evidence type="ECO:0008006" key="3">
    <source>
        <dbReference type="Google" id="ProtNLM"/>
    </source>
</evidence>
<evidence type="ECO:0000313" key="2">
    <source>
        <dbReference type="EMBL" id="SPD24451.1"/>
    </source>
</evidence>
<dbReference type="EMBL" id="OIVN01005899">
    <property type="protein sequence ID" value="SPD24451.1"/>
    <property type="molecule type" value="Genomic_DNA"/>
</dbReference>
<feature type="region of interest" description="Disordered" evidence="1">
    <location>
        <begin position="210"/>
        <end position="261"/>
    </location>
</feature>
<feature type="region of interest" description="Disordered" evidence="1">
    <location>
        <begin position="471"/>
        <end position="494"/>
    </location>
</feature>
<dbReference type="PANTHER" id="PTHR33047">
    <property type="entry name" value="PROTEIN TAR1"/>
    <property type="match status" value="1"/>
</dbReference>
<name>A0A2N9IKI0_FAGSY</name>
<feature type="region of interest" description="Disordered" evidence="1">
    <location>
        <begin position="93"/>
        <end position="116"/>
    </location>
</feature>
<proteinExistence type="predicted"/>
<gene>
    <name evidence="2" type="ORF">FSB_LOCUS52333</name>
</gene>
<dbReference type="PANTHER" id="PTHR33047:SF8">
    <property type="entry name" value="REGULATOR OF RDNA TRANSCRIPTION PROTEIN 15"/>
    <property type="match status" value="1"/>
</dbReference>
<protein>
    <recommendedName>
        <fullName evidence="3">Senescence-associated protein</fullName>
    </recommendedName>
</protein>
<feature type="region of interest" description="Disordered" evidence="1">
    <location>
        <begin position="327"/>
        <end position="388"/>
    </location>
</feature>
<dbReference type="InterPro" id="IPR052997">
    <property type="entry name" value="RRT15-like"/>
</dbReference>
<accession>A0A2N9IKI0</accession>